<dbReference type="AlphaFoldDB" id="A0A1H7P3Y4"/>
<reference evidence="8 9" key="1">
    <citation type="submission" date="2016-10" db="EMBL/GenBank/DDBJ databases">
        <authorList>
            <person name="de Groot N.N."/>
        </authorList>
    </citation>
    <scope>NUCLEOTIDE SEQUENCE [LARGE SCALE GENOMIC DNA]</scope>
    <source>
        <strain evidence="8 9">Nv1</strain>
    </source>
</reference>
<keyword evidence="9" id="KW-1185">Reference proteome</keyword>
<dbReference type="STRING" id="1233.SAMN05216387_10848"/>
<name>A0A1H7P3Y4_9PROT</name>
<keyword evidence="2" id="KW-0540">Nuclease</keyword>
<feature type="domain" description="Endoribonuclease YicC-like C-terminal" evidence="7">
    <location>
        <begin position="179"/>
        <end position="293"/>
    </location>
</feature>
<dbReference type="InterPro" id="IPR005229">
    <property type="entry name" value="YicC/YloC-like"/>
</dbReference>
<dbReference type="GO" id="GO:0004521">
    <property type="term" value="F:RNA endonuclease activity"/>
    <property type="evidence" value="ECO:0007669"/>
    <property type="project" value="InterPro"/>
</dbReference>
<dbReference type="InterPro" id="IPR013551">
    <property type="entry name" value="YicC-like_C"/>
</dbReference>
<dbReference type="Pfam" id="PF08340">
    <property type="entry name" value="YicC-like_C"/>
    <property type="match status" value="1"/>
</dbReference>
<protein>
    <submittedName>
        <fullName evidence="8">TIGR00255 family protein</fullName>
    </submittedName>
</protein>
<evidence type="ECO:0000256" key="1">
    <source>
        <dbReference type="ARBA" id="ARBA00001968"/>
    </source>
</evidence>
<evidence type="ECO:0000256" key="2">
    <source>
        <dbReference type="ARBA" id="ARBA00022722"/>
    </source>
</evidence>
<proteinExistence type="inferred from homology"/>
<keyword evidence="3" id="KW-0255">Endonuclease</keyword>
<evidence type="ECO:0000313" key="9">
    <source>
        <dbReference type="Proteomes" id="UP000198620"/>
    </source>
</evidence>
<comment type="similarity">
    <text evidence="5">Belongs to the YicC/YloC family.</text>
</comment>
<dbReference type="PANTHER" id="PTHR30636:SF3">
    <property type="entry name" value="UPF0701 PROTEIN YICC"/>
    <property type="match status" value="1"/>
</dbReference>
<feature type="domain" description="Endoribonuclease YicC-like N-terminal" evidence="6">
    <location>
        <begin position="7"/>
        <end position="159"/>
    </location>
</feature>
<sequence>MDKLTTIYSMTGYAVVTRELPYGSLNLELRSVNNRYLDIQFRLPDELRSLEAAMREFLASRLNRGKVDCRVNFSRVGGTEDLQLINSDLLQKLLELDRTVRSALPNARGLEVADILRWPGILGANSFPAENLNEPCIELLRAALDDFAAARAREGEKLRAILLERLGRMRRLTEEVAPRIPALLAVFQEKLKLRLHEAMINCDDDRIRLELSLFASKIDVDEELSRLRAHLEEVERFLFKGGAIGKRLDFLMQELNREANTLAAKSVDAEVSKTSVELKVLIEQMREQVQNIE</sequence>
<gene>
    <name evidence="8" type="ORF">SAMN05216387_10848</name>
</gene>
<evidence type="ECO:0000313" key="8">
    <source>
        <dbReference type="EMBL" id="SEL30483.1"/>
    </source>
</evidence>
<keyword evidence="4" id="KW-0378">Hydrolase</keyword>
<dbReference type="EMBL" id="FOBH01000008">
    <property type="protein sequence ID" value="SEL30483.1"/>
    <property type="molecule type" value="Genomic_DNA"/>
</dbReference>
<dbReference type="NCBIfam" id="TIGR00255">
    <property type="entry name" value="YicC/YloC family endoribonuclease"/>
    <property type="match status" value="1"/>
</dbReference>
<evidence type="ECO:0000256" key="5">
    <source>
        <dbReference type="ARBA" id="ARBA00035648"/>
    </source>
</evidence>
<evidence type="ECO:0000259" key="6">
    <source>
        <dbReference type="Pfam" id="PF03755"/>
    </source>
</evidence>
<dbReference type="Pfam" id="PF03755">
    <property type="entry name" value="YicC-like_N"/>
    <property type="match status" value="1"/>
</dbReference>
<dbReference type="PANTHER" id="PTHR30636">
    <property type="entry name" value="UPF0701 PROTEIN YICC"/>
    <property type="match status" value="1"/>
</dbReference>
<organism evidence="8 9">
    <name type="scientific">Nitrosovibrio tenuis</name>
    <dbReference type="NCBI Taxonomy" id="1233"/>
    <lineage>
        <taxon>Bacteria</taxon>
        <taxon>Pseudomonadati</taxon>
        <taxon>Pseudomonadota</taxon>
        <taxon>Betaproteobacteria</taxon>
        <taxon>Nitrosomonadales</taxon>
        <taxon>Nitrosomonadaceae</taxon>
        <taxon>Nitrosovibrio</taxon>
    </lineage>
</organism>
<dbReference type="Proteomes" id="UP000198620">
    <property type="component" value="Unassembled WGS sequence"/>
</dbReference>
<evidence type="ECO:0000256" key="4">
    <source>
        <dbReference type="ARBA" id="ARBA00022801"/>
    </source>
</evidence>
<evidence type="ECO:0000256" key="3">
    <source>
        <dbReference type="ARBA" id="ARBA00022759"/>
    </source>
</evidence>
<dbReference type="InterPro" id="IPR013527">
    <property type="entry name" value="YicC-like_N"/>
</dbReference>
<dbReference type="GO" id="GO:0016787">
    <property type="term" value="F:hydrolase activity"/>
    <property type="evidence" value="ECO:0007669"/>
    <property type="project" value="UniProtKB-KW"/>
</dbReference>
<accession>A0A1H7P3Y4</accession>
<evidence type="ECO:0000259" key="7">
    <source>
        <dbReference type="Pfam" id="PF08340"/>
    </source>
</evidence>
<comment type="cofactor">
    <cofactor evidence="1">
        <name>a divalent metal cation</name>
        <dbReference type="ChEBI" id="CHEBI:60240"/>
    </cofactor>
</comment>